<dbReference type="EMBL" id="JARJCM010000015">
    <property type="protein sequence ID" value="KAJ7041746.1"/>
    <property type="molecule type" value="Genomic_DNA"/>
</dbReference>
<keyword evidence="1" id="KW-0472">Membrane</keyword>
<sequence length="82" mass="9331">MLRGSNYRMSKDLVIFWLFWDGMAEWLIMLSWVLISFESPGSREGSNPGKTIAMALWICQCQAQPRAGCQRMCPSASNHQGF</sequence>
<evidence type="ECO:0000313" key="2">
    <source>
        <dbReference type="EMBL" id="KAJ7041746.1"/>
    </source>
</evidence>
<dbReference type="Proteomes" id="UP001218188">
    <property type="component" value="Unassembled WGS sequence"/>
</dbReference>
<keyword evidence="1" id="KW-1133">Transmembrane helix</keyword>
<name>A0AAD6T8F7_9AGAR</name>
<protein>
    <submittedName>
        <fullName evidence="2">Uncharacterized protein</fullName>
    </submittedName>
</protein>
<comment type="caution">
    <text evidence="2">The sequence shown here is derived from an EMBL/GenBank/DDBJ whole genome shotgun (WGS) entry which is preliminary data.</text>
</comment>
<feature type="transmembrane region" description="Helical" evidence="1">
    <location>
        <begin position="12"/>
        <end position="35"/>
    </location>
</feature>
<keyword evidence="3" id="KW-1185">Reference proteome</keyword>
<organism evidence="2 3">
    <name type="scientific">Mycena alexandri</name>
    <dbReference type="NCBI Taxonomy" id="1745969"/>
    <lineage>
        <taxon>Eukaryota</taxon>
        <taxon>Fungi</taxon>
        <taxon>Dikarya</taxon>
        <taxon>Basidiomycota</taxon>
        <taxon>Agaricomycotina</taxon>
        <taxon>Agaricomycetes</taxon>
        <taxon>Agaricomycetidae</taxon>
        <taxon>Agaricales</taxon>
        <taxon>Marasmiineae</taxon>
        <taxon>Mycenaceae</taxon>
        <taxon>Mycena</taxon>
    </lineage>
</organism>
<evidence type="ECO:0000256" key="1">
    <source>
        <dbReference type="SAM" id="Phobius"/>
    </source>
</evidence>
<dbReference type="AlphaFoldDB" id="A0AAD6T8F7"/>
<keyword evidence="1" id="KW-0812">Transmembrane</keyword>
<reference evidence="2" key="1">
    <citation type="submission" date="2023-03" db="EMBL/GenBank/DDBJ databases">
        <title>Massive genome expansion in bonnet fungi (Mycena s.s.) driven by repeated elements and novel gene families across ecological guilds.</title>
        <authorList>
            <consortium name="Lawrence Berkeley National Laboratory"/>
            <person name="Harder C.B."/>
            <person name="Miyauchi S."/>
            <person name="Viragh M."/>
            <person name="Kuo A."/>
            <person name="Thoen E."/>
            <person name="Andreopoulos B."/>
            <person name="Lu D."/>
            <person name="Skrede I."/>
            <person name="Drula E."/>
            <person name="Henrissat B."/>
            <person name="Morin E."/>
            <person name="Kohler A."/>
            <person name="Barry K."/>
            <person name="LaButti K."/>
            <person name="Morin E."/>
            <person name="Salamov A."/>
            <person name="Lipzen A."/>
            <person name="Mereny Z."/>
            <person name="Hegedus B."/>
            <person name="Baldrian P."/>
            <person name="Stursova M."/>
            <person name="Weitz H."/>
            <person name="Taylor A."/>
            <person name="Grigoriev I.V."/>
            <person name="Nagy L.G."/>
            <person name="Martin F."/>
            <person name="Kauserud H."/>
        </authorList>
    </citation>
    <scope>NUCLEOTIDE SEQUENCE</scope>
    <source>
        <strain evidence="2">CBHHK200</strain>
    </source>
</reference>
<proteinExistence type="predicted"/>
<gene>
    <name evidence="2" type="ORF">C8F04DRAFT_1078608</name>
</gene>
<accession>A0AAD6T8F7</accession>
<evidence type="ECO:0000313" key="3">
    <source>
        <dbReference type="Proteomes" id="UP001218188"/>
    </source>
</evidence>